<dbReference type="InterPro" id="IPR003723">
    <property type="entry name" value="Precorrin-6x_reduct"/>
</dbReference>
<dbReference type="GO" id="GO:0016994">
    <property type="term" value="F:precorrin-6A reductase activity"/>
    <property type="evidence" value="ECO:0007669"/>
    <property type="project" value="InterPro"/>
</dbReference>
<comment type="pathway">
    <text evidence="1">Cofactor biosynthesis; adenosylcobalamin biosynthesis.</text>
</comment>
<evidence type="ECO:0000313" key="4">
    <source>
        <dbReference type="EMBL" id="CEI74102.1"/>
    </source>
</evidence>
<dbReference type="PROSITE" id="PS51014">
    <property type="entry name" value="COBK_CBIJ"/>
    <property type="match status" value="1"/>
</dbReference>
<dbReference type="EMBL" id="LN650648">
    <property type="protein sequence ID" value="CEI74102.1"/>
    <property type="molecule type" value="Genomic_DNA"/>
</dbReference>
<accession>A0A2P2BUT2</accession>
<sequence>MILVLGGTSDSIEICDRLNKYKSLEYILSVTTNYGEDLARKKAKNVINGRLSKEDMIDFIQRNNITKIIDATHPYAIEVSKNAIECVEETKIGYIRYERKSLIDDITYENKYIVSSIKDACEVARKKGNNIFIGTGSKHLPEIVELIPDRNLIVRVLPTSEVILSCEKLGLNADNIIAMRGPFSQSINEEFYKHYDIDIVITKESGIAGGFLEKVNACESLNIPVVIVSREKINYPYVVNSIDEVEDYIK</sequence>
<gene>
    <name evidence="4" type="ORF">FRIFI_2580</name>
</gene>
<dbReference type="PANTHER" id="PTHR36925">
    <property type="entry name" value="COBALT-PRECORRIN-6A REDUCTASE"/>
    <property type="match status" value="1"/>
</dbReference>
<organism evidence="4 5">
    <name type="scientific">Romboutsia hominis</name>
    <dbReference type="NCBI Taxonomy" id="1507512"/>
    <lineage>
        <taxon>Bacteria</taxon>
        <taxon>Bacillati</taxon>
        <taxon>Bacillota</taxon>
        <taxon>Clostridia</taxon>
        <taxon>Peptostreptococcales</taxon>
        <taxon>Peptostreptococcaceae</taxon>
        <taxon>Romboutsia</taxon>
    </lineage>
</organism>
<reference evidence="4 5" key="1">
    <citation type="submission" date="2014-09" db="EMBL/GenBank/DDBJ databases">
        <authorList>
            <person name="Hornung B.V."/>
        </authorList>
    </citation>
    <scope>NUCLEOTIDE SEQUENCE [LARGE SCALE GENOMIC DNA]</scope>
    <source>
        <strain evidence="4 5">FRIFI</strain>
    </source>
</reference>
<dbReference type="NCBIfam" id="TIGR00715">
    <property type="entry name" value="precor6x_red"/>
    <property type="match status" value="1"/>
</dbReference>
<name>A0A2P2BUT2_9FIRM</name>
<dbReference type="KEGG" id="rhom:FRIFI_2580"/>
<evidence type="ECO:0000256" key="2">
    <source>
        <dbReference type="ARBA" id="ARBA00022573"/>
    </source>
</evidence>
<proteinExistence type="predicted"/>
<dbReference type="Proteomes" id="UP000245695">
    <property type="component" value="Chromosome 1"/>
</dbReference>
<evidence type="ECO:0000256" key="1">
    <source>
        <dbReference type="ARBA" id="ARBA00004953"/>
    </source>
</evidence>
<keyword evidence="3" id="KW-0560">Oxidoreductase</keyword>
<dbReference type="UniPathway" id="UPA00148"/>
<keyword evidence="2" id="KW-0169">Cobalamin biosynthesis</keyword>
<evidence type="ECO:0000313" key="5">
    <source>
        <dbReference type="Proteomes" id="UP000245695"/>
    </source>
</evidence>
<protein>
    <submittedName>
        <fullName evidence="4">Cobalt-precorrin-6A reductase</fullName>
    </submittedName>
</protein>
<dbReference type="Pfam" id="PF02571">
    <property type="entry name" value="CbiJ"/>
    <property type="match status" value="1"/>
</dbReference>
<dbReference type="RefSeq" id="WP_166506050.1">
    <property type="nucleotide sequence ID" value="NZ_JAKNTL010000002.1"/>
</dbReference>
<dbReference type="GO" id="GO:0009236">
    <property type="term" value="P:cobalamin biosynthetic process"/>
    <property type="evidence" value="ECO:0007669"/>
    <property type="project" value="UniProtKB-UniPathway"/>
</dbReference>
<dbReference type="AlphaFoldDB" id="A0A2P2BUT2"/>
<evidence type="ECO:0000256" key="3">
    <source>
        <dbReference type="ARBA" id="ARBA00023002"/>
    </source>
</evidence>
<keyword evidence="5" id="KW-1185">Reference proteome</keyword>
<dbReference type="PANTHER" id="PTHR36925:SF1">
    <property type="entry name" value="COBALT-PRECORRIN-6A REDUCTASE"/>
    <property type="match status" value="1"/>
</dbReference>